<dbReference type="InterPro" id="IPR021542">
    <property type="entry name" value="Tn7_TnsC"/>
</dbReference>
<accession>A0ABW8KSL0</accession>
<dbReference type="RefSeq" id="WP_404674684.1">
    <property type="nucleotide sequence ID" value="NZ_JBJDOT010000003.1"/>
</dbReference>
<name>A0ABW8KSL0_9GAMM</name>
<reference evidence="1 2" key="1">
    <citation type="submission" date="2024-11" db="EMBL/GenBank/DDBJ databases">
        <title>The Natural Products Discovery Center: Release of the First 8490 Sequenced Strains for Exploring Actinobacteria Biosynthetic Diversity.</title>
        <authorList>
            <person name="Kalkreuter E."/>
            <person name="Kautsar S.A."/>
            <person name="Yang D."/>
            <person name="Bader C.D."/>
            <person name="Teijaro C.N."/>
            <person name="Fluegel L."/>
            <person name="Davis C.M."/>
            <person name="Simpson J.R."/>
            <person name="Lauterbach L."/>
            <person name="Steele A.D."/>
            <person name="Gui C."/>
            <person name="Meng S."/>
            <person name="Li G."/>
            <person name="Viehrig K."/>
            <person name="Ye F."/>
            <person name="Su P."/>
            <person name="Kiefer A.F."/>
            <person name="Nichols A."/>
            <person name="Cepeda A.J."/>
            <person name="Yan W."/>
            <person name="Fan B."/>
            <person name="Jiang Y."/>
            <person name="Adhikari A."/>
            <person name="Zheng C.-J."/>
            <person name="Schuster L."/>
            <person name="Cowan T.M."/>
            <person name="Smanski M.J."/>
            <person name="Chevrette M.G."/>
            <person name="De Carvalho L.P.S."/>
            <person name="Shen B."/>
        </authorList>
    </citation>
    <scope>NUCLEOTIDE SEQUENCE [LARGE SCALE GENOMIC DNA]</scope>
    <source>
        <strain evidence="1 2">NPDC078403</strain>
    </source>
</reference>
<dbReference type="Gene3D" id="6.10.20.30">
    <property type="match status" value="1"/>
</dbReference>
<protein>
    <submittedName>
        <fullName evidence="1">Uncharacterized protein</fullName>
    </submittedName>
</protein>
<proteinExistence type="predicted"/>
<dbReference type="Proteomes" id="UP001620262">
    <property type="component" value="Unassembled WGS sequence"/>
</dbReference>
<dbReference type="Pfam" id="PF11426">
    <property type="entry name" value="Tn7_TnsC_Int"/>
    <property type="match status" value="1"/>
</dbReference>
<evidence type="ECO:0000313" key="2">
    <source>
        <dbReference type="Proteomes" id="UP001620262"/>
    </source>
</evidence>
<keyword evidence="2" id="KW-1185">Reference proteome</keyword>
<sequence length="59" mass="7047">MEEPKGKPALIKLKDWHTLPSDDLRFGYSQHKKQSDELYQYYKQQGKIFDMTAWLKQSA</sequence>
<evidence type="ECO:0000313" key="1">
    <source>
        <dbReference type="EMBL" id="MFK3862817.1"/>
    </source>
</evidence>
<gene>
    <name evidence="1" type="ORF">ACI2JU_02890</name>
</gene>
<comment type="caution">
    <text evidence="1">The sequence shown here is derived from an EMBL/GenBank/DDBJ whole genome shotgun (WGS) entry which is preliminary data.</text>
</comment>
<dbReference type="EMBL" id="JBJDOT010000003">
    <property type="protein sequence ID" value="MFK3862817.1"/>
    <property type="molecule type" value="Genomic_DNA"/>
</dbReference>
<organism evidence="1 2">
    <name type="scientific">Pseudoalteromonas rhizosphaerae</name>
    <dbReference type="NCBI Taxonomy" id="2518973"/>
    <lineage>
        <taxon>Bacteria</taxon>
        <taxon>Pseudomonadati</taxon>
        <taxon>Pseudomonadota</taxon>
        <taxon>Gammaproteobacteria</taxon>
        <taxon>Alteromonadales</taxon>
        <taxon>Pseudoalteromonadaceae</taxon>
        <taxon>Pseudoalteromonas</taxon>
    </lineage>
</organism>